<protein>
    <recommendedName>
        <fullName evidence="3">ATP-binding protein</fullName>
    </recommendedName>
</protein>
<name>A0AB39TSI2_9ACTN</name>
<feature type="region of interest" description="Disordered" evidence="1">
    <location>
        <begin position="477"/>
        <end position="551"/>
    </location>
</feature>
<sequence>MTEPRWFSQPYPPEGASAAEGIRNQLGRPELDLLTILVRESAQNSWDARQTDSSEPVDYRIDLRTVGPAHIGAWRELVLNGAPVTAHLPLRDSLKHGTAWMMAISDRGTKGLGGPTRADNAIGDDRDFVSFVRNIGEPRNTVLGGGTYGFGKGIFYLLSKCGTILVHTRCRTGDGTYESRLIGCALWKSYVADEPAGERRYTGRHWWGDASGEVIEPLVGAEAESMARRLGLRPFGPQETGTTIVVIDPLLEDLQPAQAADYLAETAAWHLWPKMIATGSGQPAMRFTVSCDGRDYPVPDPRQTRPLDMFVAAYEAMIGPDGTDVECGRPRRFLGRMGLVTRIMLPLEPTRASRMLGIEDLIHHVCLMRPAELVVTYHPGPKPPSVNQGYAGVFRGDPGMDDVYAKAEPPTHDAWNPQSLEYPESTFVRTTFRRIHEAVDGLLTLGGTARAGAAKVALGAASSLFSGLVGGAWGIGGATDYGRPGSTATTSSRTSEIDEREAPEPTDNDHVPTGTGSAATLPAADHRSGGDSDIGTVGSADTPTYGTESTARRRPRVQYVGEPYYDDLAETTVLVQEFRLPVPGRQRVRADLAVTLPGSGGREIDPPLGAQMPELLGWQDADGRLHVGPSCEMDGSDVVWRAVVRPAPDTMTEIDIKVAAVTTQ</sequence>
<dbReference type="RefSeq" id="WP_369184543.1">
    <property type="nucleotide sequence ID" value="NZ_CP163445.1"/>
</dbReference>
<dbReference type="EMBL" id="CP163445">
    <property type="protein sequence ID" value="XDQ81998.1"/>
    <property type="molecule type" value="Genomic_DNA"/>
</dbReference>
<evidence type="ECO:0000256" key="1">
    <source>
        <dbReference type="SAM" id="MobiDB-lite"/>
    </source>
</evidence>
<dbReference type="AlphaFoldDB" id="A0AB39TSI2"/>
<evidence type="ECO:0000313" key="2">
    <source>
        <dbReference type="EMBL" id="XDQ81998.1"/>
    </source>
</evidence>
<organism evidence="2">
    <name type="scientific">Streptomyces sp. Y1</name>
    <dbReference type="NCBI Taxonomy" id="3238634"/>
    <lineage>
        <taxon>Bacteria</taxon>
        <taxon>Bacillati</taxon>
        <taxon>Actinomycetota</taxon>
        <taxon>Actinomycetes</taxon>
        <taxon>Kitasatosporales</taxon>
        <taxon>Streptomycetaceae</taxon>
        <taxon>Streptomyces</taxon>
    </lineage>
</organism>
<accession>A0AB39TSI2</accession>
<evidence type="ECO:0008006" key="3">
    <source>
        <dbReference type="Google" id="ProtNLM"/>
    </source>
</evidence>
<reference evidence="2" key="1">
    <citation type="submission" date="2024-07" db="EMBL/GenBank/DDBJ databases">
        <authorList>
            <person name="Yu S.T."/>
        </authorList>
    </citation>
    <scope>NUCLEOTIDE SEQUENCE</scope>
    <source>
        <strain evidence="2">Y1</strain>
    </source>
</reference>
<feature type="compositionally biased region" description="Polar residues" evidence="1">
    <location>
        <begin position="539"/>
        <end position="549"/>
    </location>
</feature>
<feature type="compositionally biased region" description="Basic and acidic residues" evidence="1">
    <location>
        <begin position="495"/>
        <end position="510"/>
    </location>
</feature>
<gene>
    <name evidence="2" type="ORF">AB2U05_27770</name>
</gene>
<proteinExistence type="predicted"/>